<feature type="compositionally biased region" description="Polar residues" evidence="1">
    <location>
        <begin position="457"/>
        <end position="480"/>
    </location>
</feature>
<dbReference type="InterPro" id="IPR029171">
    <property type="entry name" value="DUF4638"/>
</dbReference>
<dbReference type="OrthoDB" id="10071349at2759"/>
<dbReference type="PANTHER" id="PTHR35679">
    <property type="entry name" value="RIKEN CDNA 4933402J07 GENE"/>
    <property type="match status" value="1"/>
</dbReference>
<feature type="compositionally biased region" description="Polar residues" evidence="1">
    <location>
        <begin position="439"/>
        <end position="448"/>
    </location>
</feature>
<gene>
    <name evidence="2" type="ORF">HOLleu_12838</name>
</gene>
<keyword evidence="3" id="KW-1185">Reference proteome</keyword>
<dbReference type="Pfam" id="PF15472">
    <property type="entry name" value="DUF4638"/>
    <property type="match status" value="1"/>
</dbReference>
<sequence>MDGRAEGMQIERDPTMDHRIVHSVCVYNKKEQAQLKDIERNLQNEFKVEQHIIRREERELLKQFQKLQLEKYHRHPEDLHSPRPSFRRVVTPHITVPSRHSMHRSPMSSRHELVDRSRRNTIHHPSGQLTASNLAVASSHIYPTYPSSSYMSSNIGSSYVSSNYSLKRGTDSRPYLPVLDPQTRNPGSLTASRDDFRRHEGAPDSDHDTIHRDSHSKKFPHLPHHHHHHHQHHHHHHVSNEIQGLLESYLSPHQPAGYGHSIKDLNEHKDTIRRRHRMHHDSHKHRRHTVDFDCPQNYRQVGVLHLFNEIGPYGHKTAPQKSNQPDDKICTTDRPMNYDNEPFTDKMNQQHRGSDTVDRKTENKDVTAVFSDRKPGDAEILHKKKGDVVDRVKKQHDVTDKKGNTVKERNEQNLQITIKVKRKERDDKTGKKQGVAFTTKGTETNDGAVSTLKETAVDTTQQRSTATHHSVAKSHSSLTSTRREITPVVRVRSPKEQHDTQYISSEKDSTGSSDHDSSVDLPSDMLAELQALSASSTQGFFTAQGSGLTSRRNRFKQLAKELLMKQIPALTRKRQLAEFDPLEALQCRYLRLSPSNIQDLVDKCKEMGIEVGIHPHSTIEDINEFVFGTDSHSSPENDNK</sequence>
<feature type="compositionally biased region" description="Basic and acidic residues" evidence="1">
    <location>
        <begin position="493"/>
        <end position="518"/>
    </location>
</feature>
<dbReference type="Proteomes" id="UP001152320">
    <property type="component" value="Chromosome 5"/>
</dbReference>
<comment type="caution">
    <text evidence="2">The sequence shown here is derived from an EMBL/GenBank/DDBJ whole genome shotgun (WGS) entry which is preliminary data.</text>
</comment>
<feature type="region of interest" description="Disordered" evidence="1">
    <location>
        <begin position="421"/>
        <end position="520"/>
    </location>
</feature>
<reference evidence="2" key="1">
    <citation type="submission" date="2021-10" db="EMBL/GenBank/DDBJ databases">
        <title>Tropical sea cucumber genome reveals ecological adaptation and Cuvierian tubules defense mechanism.</title>
        <authorList>
            <person name="Chen T."/>
        </authorList>
    </citation>
    <scope>NUCLEOTIDE SEQUENCE</scope>
    <source>
        <strain evidence="2">Nanhai2018</strain>
        <tissue evidence="2">Muscle</tissue>
    </source>
</reference>
<feature type="region of interest" description="Disordered" evidence="1">
    <location>
        <begin position="172"/>
        <end position="241"/>
    </location>
</feature>
<dbReference type="AlphaFoldDB" id="A0A9Q1HAE9"/>
<feature type="compositionally biased region" description="Basic and acidic residues" evidence="1">
    <location>
        <begin position="192"/>
        <end position="213"/>
    </location>
</feature>
<dbReference type="EMBL" id="JAIZAY010000005">
    <property type="protein sequence ID" value="KAJ8041907.1"/>
    <property type="molecule type" value="Genomic_DNA"/>
</dbReference>
<name>A0A9Q1HAE9_HOLLE</name>
<feature type="region of interest" description="Disordered" evidence="1">
    <location>
        <begin position="340"/>
        <end position="360"/>
    </location>
</feature>
<evidence type="ECO:0000313" key="2">
    <source>
        <dbReference type="EMBL" id="KAJ8041907.1"/>
    </source>
</evidence>
<proteinExistence type="predicted"/>
<evidence type="ECO:0000256" key="1">
    <source>
        <dbReference type="SAM" id="MobiDB-lite"/>
    </source>
</evidence>
<evidence type="ECO:0000313" key="3">
    <source>
        <dbReference type="Proteomes" id="UP001152320"/>
    </source>
</evidence>
<feature type="compositionally biased region" description="Polar residues" evidence="1">
    <location>
        <begin position="182"/>
        <end position="191"/>
    </location>
</feature>
<protein>
    <submittedName>
        <fullName evidence="2">Uncharacterized protein</fullName>
    </submittedName>
</protein>
<accession>A0A9Q1HAE9</accession>
<feature type="compositionally biased region" description="Basic residues" evidence="1">
    <location>
        <begin position="214"/>
        <end position="237"/>
    </location>
</feature>
<organism evidence="2 3">
    <name type="scientific">Holothuria leucospilota</name>
    <name type="common">Black long sea cucumber</name>
    <name type="synonym">Mertensiothuria leucospilota</name>
    <dbReference type="NCBI Taxonomy" id="206669"/>
    <lineage>
        <taxon>Eukaryota</taxon>
        <taxon>Metazoa</taxon>
        <taxon>Echinodermata</taxon>
        <taxon>Eleutherozoa</taxon>
        <taxon>Echinozoa</taxon>
        <taxon>Holothuroidea</taxon>
        <taxon>Aspidochirotacea</taxon>
        <taxon>Aspidochirotida</taxon>
        <taxon>Holothuriidae</taxon>
        <taxon>Holothuria</taxon>
    </lineage>
</organism>
<dbReference type="PANTHER" id="PTHR35679:SF1">
    <property type="entry name" value="RIKEN CDNA 4933402J07 GENE"/>
    <property type="match status" value="1"/>
</dbReference>